<organism evidence="12 13">
    <name type="scientific">Lepraria neglecta</name>
    <dbReference type="NCBI Taxonomy" id="209136"/>
    <lineage>
        <taxon>Eukaryota</taxon>
        <taxon>Fungi</taxon>
        <taxon>Dikarya</taxon>
        <taxon>Ascomycota</taxon>
        <taxon>Pezizomycotina</taxon>
        <taxon>Lecanoromycetes</taxon>
        <taxon>OSLEUM clade</taxon>
        <taxon>Lecanoromycetidae</taxon>
        <taxon>Lecanorales</taxon>
        <taxon>Lecanorineae</taxon>
        <taxon>Stereocaulaceae</taxon>
        <taxon>Lepraria</taxon>
    </lineage>
</organism>
<keyword evidence="4" id="KW-0498">Mitosis</keyword>
<feature type="region of interest" description="Disordered" evidence="10">
    <location>
        <begin position="716"/>
        <end position="741"/>
    </location>
</feature>
<evidence type="ECO:0000313" key="12">
    <source>
        <dbReference type="EMBL" id="KAK3177090.1"/>
    </source>
</evidence>
<evidence type="ECO:0000313" key="13">
    <source>
        <dbReference type="Proteomes" id="UP001276659"/>
    </source>
</evidence>
<dbReference type="Pfam" id="PF02463">
    <property type="entry name" value="SMC_N"/>
    <property type="match status" value="1"/>
</dbReference>
<dbReference type="GO" id="GO:0007059">
    <property type="term" value="P:chromosome segregation"/>
    <property type="evidence" value="ECO:0007669"/>
    <property type="project" value="UniProtKB-ARBA"/>
</dbReference>
<dbReference type="FunFam" id="3.40.50.300:FF:000424">
    <property type="entry name" value="Structural maintenance of chromosomes 3"/>
    <property type="match status" value="1"/>
</dbReference>
<dbReference type="InterPro" id="IPR024704">
    <property type="entry name" value="SMC"/>
</dbReference>
<dbReference type="GO" id="GO:0005634">
    <property type="term" value="C:nucleus"/>
    <property type="evidence" value="ECO:0007669"/>
    <property type="project" value="UniProtKB-SubCell"/>
</dbReference>
<dbReference type="SUPFAM" id="SSF75553">
    <property type="entry name" value="Smc hinge domain"/>
    <property type="match status" value="1"/>
</dbReference>
<keyword evidence="6 8" id="KW-0539">Nucleus</keyword>
<dbReference type="GO" id="GO:0051276">
    <property type="term" value="P:chromosome organization"/>
    <property type="evidence" value="ECO:0007669"/>
    <property type="project" value="InterPro"/>
</dbReference>
<dbReference type="GO" id="GO:0005694">
    <property type="term" value="C:chromosome"/>
    <property type="evidence" value="ECO:0007669"/>
    <property type="project" value="InterPro"/>
</dbReference>
<feature type="coiled-coil region" evidence="9">
    <location>
        <begin position="973"/>
        <end position="1000"/>
    </location>
</feature>
<feature type="region of interest" description="Disordered" evidence="10">
    <location>
        <begin position="1048"/>
        <end position="1068"/>
    </location>
</feature>
<dbReference type="Gene3D" id="1.20.1060.20">
    <property type="match status" value="1"/>
</dbReference>
<dbReference type="InterPro" id="IPR041741">
    <property type="entry name" value="SMC3_ABC_euk"/>
</dbReference>
<feature type="region of interest" description="Disordered" evidence="10">
    <location>
        <begin position="831"/>
        <end position="856"/>
    </location>
</feature>
<evidence type="ECO:0000256" key="5">
    <source>
        <dbReference type="ARBA" id="ARBA00023054"/>
    </source>
</evidence>
<dbReference type="Gene3D" id="3.40.50.300">
    <property type="entry name" value="P-loop containing nucleotide triphosphate hydrolases"/>
    <property type="match status" value="2"/>
</dbReference>
<evidence type="ECO:0000256" key="6">
    <source>
        <dbReference type="ARBA" id="ARBA00023242"/>
    </source>
</evidence>
<dbReference type="InterPro" id="IPR036277">
    <property type="entry name" value="SMC_hinge_sf"/>
</dbReference>
<dbReference type="Gene3D" id="3.30.70.1620">
    <property type="match status" value="1"/>
</dbReference>
<feature type="coiled-coil region" evidence="9">
    <location>
        <begin position="186"/>
        <end position="220"/>
    </location>
</feature>
<evidence type="ECO:0000256" key="2">
    <source>
        <dbReference type="ARBA" id="ARBA00005917"/>
    </source>
</evidence>
<comment type="caution">
    <text evidence="12">The sequence shown here is derived from an EMBL/GenBank/DDBJ whole genome shotgun (WGS) entry which is preliminary data.</text>
</comment>
<dbReference type="PIRSF" id="PIRSF005719">
    <property type="entry name" value="SMC"/>
    <property type="match status" value="1"/>
</dbReference>
<keyword evidence="5 9" id="KW-0175">Coiled coil</keyword>
<keyword evidence="13" id="KW-1185">Reference proteome</keyword>
<sequence>MYIKQIIIQGFKSYKEQTVIEPFSPKHNVIVGRNGSGKSNFFAAIRFVLSDAYTQMGREERNALLHEGTGAAVMSAFVEIIFDNSDDRFPTGKPELVLRRTIGMKKDEYSLDRKNATKSDVMNLLESAGFSRSNPYYIVPQGRVTALTNMKDAERLNLLKEVAGTQVYEARRTESLKIMNETNNKRGKIDELLEYIKERLAELEEEKEELRDYQDKDKERRCLQYTIDHREQVAIANELDNLDEQRQDGATDTDDGSQRFIRGEKDLAEIDAQISELKQQVEFLKVDKKQLEDERKEKAKARANIELEVKSLSDGQSAAQQAKSHYESELNRVQTSIQEHEEELAEITPEYDAKMQQEATTKSELDSAEGTRQRLYAKQGRNARFRNRKERDDWLREAINSSYPDLAKVKAVRVQTTEDIAELVQEIANTEAEIAALREQLDGRGSSNEAMQSHVQEAKALRDRLMDERKELWREDAKLDSVMHNAQSELRHAEQELSHTMDQNTSRGLAAVRDIKRQHKLDGCFGTLAELMEVNERYRRAVEVTAGNSLFHYVVDNDETATKVIQILQSRRLGRITFIPLNRVRPKTSNSPKADDAIPMLEKIQFDPMYEKAFQQVFGQTVICPNLAIAGQYARSHGVNGVTMEGDRSDKKGAFTGGSLDTRSSRLQAVRNVSKWRDEYDAHKARSVEIKRTLERKDQEITQAVGSVQKIEQKRMQQENSYGPMRQELRGKESSLDNKKDTLDKKRRAMTNIEANFKALTDQQNAHEAEIASEFKKALTRDEETQLENLSSTAQDLRRQLSEASTSRSELESRKNILEIELRENLRPRLDQLKSQEFDNQESGSRGNLKQSQQDLKRINKAVEEVSRKLQETDSSIESATSNISDLNQRHAEILASQSEIAKAIEKAQKRMEKSIQKRRILTKQAAEVVIKIRDLGILPHGALEKYEKTKSDAIVKRLHKVNDALKKYGHVNKKAFEQYNNFTNQRDTLEKRRAELTEGQASIEELITVLDQRKDEAIERTFKQVSREFANVFEKLVPAGRGRLVIQRKADKQAPEEEESDDERRESVENYTGVGISVSFNSKHDDQQRIQQLSGGQKSLCALALVFAIQQCDPAPFYLFDEIDANLDAQYRTAVANMLKSISEKGSDSDNPLGGGQFICTTFRPEMLLVAEKCYGVRYLGNKSSSVVVVGKDEALKFVEGEKQ</sequence>
<proteinExistence type="inferred from homology"/>
<dbReference type="InterPro" id="IPR010935">
    <property type="entry name" value="SMC_hinge"/>
</dbReference>
<accession>A0AAE0DQZ3</accession>
<dbReference type="PANTHER" id="PTHR43977">
    <property type="entry name" value="STRUCTURAL MAINTENANCE OF CHROMOSOMES PROTEIN 3"/>
    <property type="match status" value="1"/>
</dbReference>
<feature type="compositionally biased region" description="Basic and acidic residues" evidence="10">
    <location>
        <begin position="727"/>
        <end position="741"/>
    </location>
</feature>
<comment type="similarity">
    <text evidence="2">Belongs to the SMC family. SMC3 subfamily.</text>
</comment>
<evidence type="ECO:0000259" key="11">
    <source>
        <dbReference type="SMART" id="SM00968"/>
    </source>
</evidence>
<evidence type="ECO:0000256" key="7">
    <source>
        <dbReference type="ARBA" id="ARBA00023306"/>
    </source>
</evidence>
<feature type="coiled-coil region" evidence="9">
    <location>
        <begin position="267"/>
        <end position="343"/>
    </location>
</feature>
<dbReference type="InterPro" id="IPR027417">
    <property type="entry name" value="P-loop_NTPase"/>
</dbReference>
<dbReference type="Pfam" id="PF06470">
    <property type="entry name" value="SMC_hinge"/>
    <property type="match status" value="1"/>
</dbReference>
<comment type="subcellular location">
    <subcellularLocation>
        <location evidence="1 8">Nucleus</location>
    </subcellularLocation>
</comment>
<dbReference type="SUPFAM" id="SSF52540">
    <property type="entry name" value="P-loop containing nucleoside triphosphate hydrolases"/>
    <property type="match status" value="1"/>
</dbReference>
<evidence type="ECO:0000256" key="4">
    <source>
        <dbReference type="ARBA" id="ARBA00022776"/>
    </source>
</evidence>
<feature type="coiled-coil region" evidence="9">
    <location>
        <begin position="413"/>
        <end position="503"/>
    </location>
</feature>
<feature type="region of interest" description="Disordered" evidence="10">
    <location>
        <begin position="783"/>
        <end position="812"/>
    </location>
</feature>
<evidence type="ECO:0000256" key="8">
    <source>
        <dbReference type="PIRNR" id="PIRNR005719"/>
    </source>
</evidence>
<evidence type="ECO:0000256" key="1">
    <source>
        <dbReference type="ARBA" id="ARBA00004123"/>
    </source>
</evidence>
<name>A0AAE0DQZ3_9LECA</name>
<dbReference type="SMART" id="SM00968">
    <property type="entry name" value="SMC_hinge"/>
    <property type="match status" value="1"/>
</dbReference>
<evidence type="ECO:0000256" key="9">
    <source>
        <dbReference type="SAM" id="Coils"/>
    </source>
</evidence>
<feature type="compositionally biased region" description="Polar residues" evidence="10">
    <location>
        <begin position="841"/>
        <end position="854"/>
    </location>
</feature>
<dbReference type="EMBL" id="JASNWA010000004">
    <property type="protein sequence ID" value="KAK3177090.1"/>
    <property type="molecule type" value="Genomic_DNA"/>
</dbReference>
<reference evidence="12" key="1">
    <citation type="submission" date="2022-11" db="EMBL/GenBank/DDBJ databases">
        <title>Chromosomal genome sequence assembly and mating type (MAT) locus characterization of the leprose asexual lichenized fungus Lepraria neglecta (Nyl.) Erichsen.</title>
        <authorList>
            <person name="Allen J.L."/>
            <person name="Pfeffer B."/>
        </authorList>
    </citation>
    <scope>NUCLEOTIDE SEQUENCE</scope>
    <source>
        <strain evidence="12">Allen 5258</strain>
    </source>
</reference>
<evidence type="ECO:0000256" key="10">
    <source>
        <dbReference type="SAM" id="MobiDB-lite"/>
    </source>
</evidence>
<dbReference type="CDD" id="cd03272">
    <property type="entry name" value="ABC_SMC3_euk"/>
    <property type="match status" value="1"/>
</dbReference>
<evidence type="ECO:0000256" key="3">
    <source>
        <dbReference type="ARBA" id="ARBA00022618"/>
    </source>
</evidence>
<dbReference type="FunFam" id="3.40.50.300:FF:000370">
    <property type="entry name" value="Structural maintenance of chromosomes 3"/>
    <property type="match status" value="1"/>
</dbReference>
<dbReference type="GO" id="GO:0016887">
    <property type="term" value="F:ATP hydrolysis activity"/>
    <property type="evidence" value="ECO:0007669"/>
    <property type="project" value="InterPro"/>
</dbReference>
<dbReference type="Proteomes" id="UP001276659">
    <property type="component" value="Unassembled WGS sequence"/>
</dbReference>
<gene>
    <name evidence="12" type="ORF">OEA41_008418</name>
</gene>
<feature type="region of interest" description="Disordered" evidence="10">
    <location>
        <begin position="238"/>
        <end position="257"/>
    </location>
</feature>
<dbReference type="GO" id="GO:0005524">
    <property type="term" value="F:ATP binding"/>
    <property type="evidence" value="ECO:0007669"/>
    <property type="project" value="InterPro"/>
</dbReference>
<dbReference type="AlphaFoldDB" id="A0AAE0DQZ3"/>
<keyword evidence="3" id="KW-0132">Cell division</keyword>
<feature type="domain" description="SMC hinge" evidence="11">
    <location>
        <begin position="522"/>
        <end position="634"/>
    </location>
</feature>
<keyword evidence="7" id="KW-0131">Cell cycle</keyword>
<dbReference type="GO" id="GO:0051301">
    <property type="term" value="P:cell division"/>
    <property type="evidence" value="ECO:0007669"/>
    <property type="project" value="UniProtKB-KW"/>
</dbReference>
<protein>
    <recommendedName>
        <fullName evidence="8">Structural maintenance of chromosomes protein</fullName>
    </recommendedName>
</protein>
<dbReference type="InterPro" id="IPR003395">
    <property type="entry name" value="RecF/RecN/SMC_N"/>
</dbReference>